<protein>
    <submittedName>
        <fullName evidence="1 3">Uncharacterized protein</fullName>
    </submittedName>
</protein>
<dbReference type="AlphaFoldDB" id="A0A183KIW5"/>
<proteinExistence type="predicted"/>
<evidence type="ECO:0000313" key="2">
    <source>
        <dbReference type="Proteomes" id="UP000279833"/>
    </source>
</evidence>
<organism evidence="3">
    <name type="scientific">Schistosoma curassoni</name>
    <dbReference type="NCBI Taxonomy" id="6186"/>
    <lineage>
        <taxon>Eukaryota</taxon>
        <taxon>Metazoa</taxon>
        <taxon>Spiralia</taxon>
        <taxon>Lophotrochozoa</taxon>
        <taxon>Platyhelminthes</taxon>
        <taxon>Trematoda</taxon>
        <taxon>Digenea</taxon>
        <taxon>Strigeidida</taxon>
        <taxon>Schistosomatoidea</taxon>
        <taxon>Schistosomatidae</taxon>
        <taxon>Schistosoma</taxon>
    </lineage>
</organism>
<reference evidence="3" key="1">
    <citation type="submission" date="2016-06" db="UniProtKB">
        <authorList>
            <consortium name="WormBaseParasite"/>
        </authorList>
    </citation>
    <scope>IDENTIFICATION</scope>
</reference>
<dbReference type="Proteomes" id="UP000279833">
    <property type="component" value="Unassembled WGS sequence"/>
</dbReference>
<evidence type="ECO:0000313" key="3">
    <source>
        <dbReference type="WBParaSite" id="SCUD_0001497401-mRNA-1"/>
    </source>
</evidence>
<dbReference type="EMBL" id="UZAK01037180">
    <property type="protein sequence ID" value="VDP58025.1"/>
    <property type="molecule type" value="Genomic_DNA"/>
</dbReference>
<gene>
    <name evidence="1" type="ORF">SCUD_LOCUS14971</name>
</gene>
<sequence length="47" mass="5689">MPFLCDNSTEQLPDKNNHWSNQIQMNFYPLIYYGHQLMDVHHVLQLD</sequence>
<accession>A0A183KIW5</accession>
<evidence type="ECO:0000313" key="1">
    <source>
        <dbReference type="EMBL" id="VDP58025.1"/>
    </source>
</evidence>
<dbReference type="WBParaSite" id="SCUD_0001497401-mRNA-1">
    <property type="protein sequence ID" value="SCUD_0001497401-mRNA-1"/>
    <property type="gene ID" value="SCUD_0001497401"/>
</dbReference>
<keyword evidence="2" id="KW-1185">Reference proteome</keyword>
<name>A0A183KIW5_9TREM</name>
<reference evidence="1 2" key="2">
    <citation type="submission" date="2018-11" db="EMBL/GenBank/DDBJ databases">
        <authorList>
            <consortium name="Pathogen Informatics"/>
        </authorList>
    </citation>
    <scope>NUCLEOTIDE SEQUENCE [LARGE SCALE GENOMIC DNA]</scope>
    <source>
        <strain evidence="1">Dakar</strain>
        <strain evidence="2">Dakar, Senegal</strain>
    </source>
</reference>